<dbReference type="AlphaFoldDB" id="A0A7I8LG04"/>
<feature type="transmembrane region" description="Helical" evidence="2">
    <location>
        <begin position="224"/>
        <end position="240"/>
    </location>
</feature>
<keyword evidence="2" id="KW-0812">Transmembrane</keyword>
<reference evidence="3" key="1">
    <citation type="submission" date="2020-02" db="EMBL/GenBank/DDBJ databases">
        <authorList>
            <person name="Scholz U."/>
            <person name="Mascher M."/>
            <person name="Fiebig A."/>
        </authorList>
    </citation>
    <scope>NUCLEOTIDE SEQUENCE</scope>
</reference>
<keyword evidence="2" id="KW-0472">Membrane</keyword>
<protein>
    <submittedName>
        <fullName evidence="3">Uncharacterized protein</fullName>
    </submittedName>
</protein>
<accession>A0A7I8LG04</accession>
<feature type="region of interest" description="Disordered" evidence="1">
    <location>
        <begin position="344"/>
        <end position="392"/>
    </location>
</feature>
<sequence>MPSGGKKGRLGGISWLVPSDQRPKPRRTDGNRAAPPVTGHAGFPTSVAEVVTKNNSWAKKPPPRWLRSSNAGGGEAGFSTMATLAAVIMEASASSAASPPVSPPSPLQPLSTKAEDRASEAWPLLAATCRDRGRKGEIFPGLRAFSPLEAPINEFSKGFPGSIYRDEGIPQIFPRTEFLEEEAHQASPRSKRETLENHKFRDLGVSVGEDEPEKKLLEVGRRRWLLILTRLLILVVFLTIGSKKIALGISISAMAALFVEAIFKSFLPFLRTWEEAEKSLRSATGGISIPGVPAPLLDVPPGSSGGEEVAAESPAAYEPDLGSEWSWEARAPLEVLFSPAPVAASAAEEDRAEEEGGQSLGRVHRRSSGKTKKLLKKLVRKSSAAPSVEREE</sequence>
<keyword evidence="4" id="KW-1185">Reference proteome</keyword>
<name>A0A7I8LG04_SPIIN</name>
<feature type="compositionally biased region" description="Basic and acidic residues" evidence="1">
    <location>
        <begin position="21"/>
        <end position="30"/>
    </location>
</feature>
<dbReference type="PANTHER" id="PTHR36381">
    <property type="entry name" value="ETHYLENE-REGULATED TRANSCRIPT 2 (ERT2)"/>
    <property type="match status" value="1"/>
</dbReference>
<dbReference type="PANTHER" id="PTHR36381:SF1">
    <property type="entry name" value="ETHYLENE-REGULATED TRANSCRIPT 2 (ERT2)"/>
    <property type="match status" value="1"/>
</dbReference>
<evidence type="ECO:0000313" key="4">
    <source>
        <dbReference type="Proteomes" id="UP000663760"/>
    </source>
</evidence>
<feature type="region of interest" description="Disordered" evidence="1">
    <location>
        <begin position="1"/>
        <end position="45"/>
    </location>
</feature>
<evidence type="ECO:0000256" key="1">
    <source>
        <dbReference type="SAM" id="MobiDB-lite"/>
    </source>
</evidence>
<feature type="region of interest" description="Disordered" evidence="1">
    <location>
        <begin position="95"/>
        <end position="115"/>
    </location>
</feature>
<evidence type="ECO:0000313" key="3">
    <source>
        <dbReference type="EMBL" id="CAA7408959.1"/>
    </source>
</evidence>
<feature type="transmembrane region" description="Helical" evidence="2">
    <location>
        <begin position="246"/>
        <end position="263"/>
    </location>
</feature>
<gene>
    <name evidence="3" type="ORF">SI8410_15019637</name>
</gene>
<organism evidence="3 4">
    <name type="scientific">Spirodela intermedia</name>
    <name type="common">Intermediate duckweed</name>
    <dbReference type="NCBI Taxonomy" id="51605"/>
    <lineage>
        <taxon>Eukaryota</taxon>
        <taxon>Viridiplantae</taxon>
        <taxon>Streptophyta</taxon>
        <taxon>Embryophyta</taxon>
        <taxon>Tracheophyta</taxon>
        <taxon>Spermatophyta</taxon>
        <taxon>Magnoliopsida</taxon>
        <taxon>Liliopsida</taxon>
        <taxon>Araceae</taxon>
        <taxon>Lemnoideae</taxon>
        <taxon>Spirodela</taxon>
    </lineage>
</organism>
<feature type="compositionally biased region" description="Basic residues" evidence="1">
    <location>
        <begin position="362"/>
        <end position="380"/>
    </location>
</feature>
<dbReference type="OrthoDB" id="690172at2759"/>
<dbReference type="Proteomes" id="UP000663760">
    <property type="component" value="Chromosome 15"/>
</dbReference>
<keyword evidence="2" id="KW-1133">Transmembrane helix</keyword>
<dbReference type="EMBL" id="LR746278">
    <property type="protein sequence ID" value="CAA7408959.1"/>
    <property type="molecule type" value="Genomic_DNA"/>
</dbReference>
<evidence type="ECO:0000256" key="2">
    <source>
        <dbReference type="SAM" id="Phobius"/>
    </source>
</evidence>
<proteinExistence type="predicted"/>